<reference evidence="2 3" key="1">
    <citation type="submission" date="2020-09" db="EMBL/GenBank/DDBJ databases">
        <title>Dyella sp. 7MK23 isolated from forest soil.</title>
        <authorList>
            <person name="Fu J."/>
        </authorList>
    </citation>
    <scope>NUCLEOTIDE SEQUENCE [LARGE SCALE GENOMIC DNA]</scope>
    <source>
        <strain evidence="2 3">7MK23</strain>
    </source>
</reference>
<keyword evidence="3" id="KW-1185">Reference proteome</keyword>
<dbReference type="SUPFAM" id="SSF54593">
    <property type="entry name" value="Glyoxalase/Bleomycin resistance protein/Dihydroxybiphenyl dioxygenase"/>
    <property type="match status" value="1"/>
</dbReference>
<accession>A0ABR9GEN0</accession>
<dbReference type="EMBL" id="JACZZA010000014">
    <property type="protein sequence ID" value="MBE1162512.1"/>
    <property type="molecule type" value="Genomic_DNA"/>
</dbReference>
<organism evidence="2 3">
    <name type="scientific">Dyella acidiphila</name>
    <dbReference type="NCBI Taxonomy" id="2775866"/>
    <lineage>
        <taxon>Bacteria</taxon>
        <taxon>Pseudomonadati</taxon>
        <taxon>Pseudomonadota</taxon>
        <taxon>Gammaproteobacteria</taxon>
        <taxon>Lysobacterales</taxon>
        <taxon>Rhodanobacteraceae</taxon>
        <taxon>Dyella</taxon>
    </lineage>
</organism>
<comment type="caution">
    <text evidence="2">The sequence shown here is derived from an EMBL/GenBank/DDBJ whole genome shotgun (WGS) entry which is preliminary data.</text>
</comment>
<dbReference type="RefSeq" id="WP_192557355.1">
    <property type="nucleotide sequence ID" value="NZ_JACZZA010000014.1"/>
</dbReference>
<dbReference type="Gene3D" id="3.10.180.10">
    <property type="entry name" value="2,3-Dihydroxybiphenyl 1,2-Dioxygenase, domain 1"/>
    <property type="match status" value="1"/>
</dbReference>
<dbReference type="InterPro" id="IPR028973">
    <property type="entry name" value="PhnB-like"/>
</dbReference>
<evidence type="ECO:0000259" key="1">
    <source>
        <dbReference type="Pfam" id="PF06983"/>
    </source>
</evidence>
<sequence>MRVSPHLTFDGQCKAAFLAYQKILGGQIMTMLTYGESPMASQVDGQWHGRIIHATLALGDIELTGADAFPHGYTKPQGFFVTLTFDDRDKAAAVFEALAEQGEVHLPFGETFWSSGFGVVTDRFGTPWEINVAQAAP</sequence>
<protein>
    <submittedName>
        <fullName evidence="2">VOC family protein</fullName>
    </submittedName>
</protein>
<dbReference type="PANTHER" id="PTHR33990">
    <property type="entry name" value="PROTEIN YJDN-RELATED"/>
    <property type="match status" value="1"/>
</dbReference>
<dbReference type="CDD" id="cd06588">
    <property type="entry name" value="PhnB_like"/>
    <property type="match status" value="1"/>
</dbReference>
<feature type="domain" description="PhnB-like" evidence="1">
    <location>
        <begin position="3"/>
        <end position="130"/>
    </location>
</feature>
<dbReference type="PANTHER" id="PTHR33990:SF1">
    <property type="entry name" value="PROTEIN YJDN"/>
    <property type="match status" value="1"/>
</dbReference>
<dbReference type="Pfam" id="PF06983">
    <property type="entry name" value="3-dmu-9_3-mt"/>
    <property type="match status" value="1"/>
</dbReference>
<evidence type="ECO:0000313" key="3">
    <source>
        <dbReference type="Proteomes" id="UP000651010"/>
    </source>
</evidence>
<dbReference type="Proteomes" id="UP000651010">
    <property type="component" value="Unassembled WGS sequence"/>
</dbReference>
<gene>
    <name evidence="2" type="ORF">IGX34_19165</name>
</gene>
<dbReference type="InterPro" id="IPR029068">
    <property type="entry name" value="Glyas_Bleomycin-R_OHBP_Dase"/>
</dbReference>
<evidence type="ECO:0000313" key="2">
    <source>
        <dbReference type="EMBL" id="MBE1162512.1"/>
    </source>
</evidence>
<name>A0ABR9GEN0_9GAMM</name>
<proteinExistence type="predicted"/>